<keyword evidence="4" id="KW-1185">Reference proteome</keyword>
<dbReference type="Gene3D" id="3.30.70.330">
    <property type="match status" value="1"/>
</dbReference>
<name>A0AAD4TJ93_9MAGN</name>
<dbReference type="PANTHER" id="PTHR32343:SF26">
    <property type="entry name" value="RNA-BINDING (RRM_RBD_RNP MOTIFS) FAMILY PROTEIN"/>
    <property type="match status" value="1"/>
</dbReference>
<organism evidence="3 4">
    <name type="scientific">Papaver atlanticum</name>
    <dbReference type="NCBI Taxonomy" id="357466"/>
    <lineage>
        <taxon>Eukaryota</taxon>
        <taxon>Viridiplantae</taxon>
        <taxon>Streptophyta</taxon>
        <taxon>Embryophyta</taxon>
        <taxon>Tracheophyta</taxon>
        <taxon>Spermatophyta</taxon>
        <taxon>Magnoliopsida</taxon>
        <taxon>Ranunculales</taxon>
        <taxon>Papaveraceae</taxon>
        <taxon>Papaveroideae</taxon>
        <taxon>Papaver</taxon>
    </lineage>
</organism>
<dbReference type="AlphaFoldDB" id="A0AAD4TJ93"/>
<sequence>MQLDGDDNWWCWVVVEDKNKGSLYFSSFVSSNSPIKNQLNQFPRTQVESFWSINFKAMNPSGYTVEVTSLSPSATEKDVYDFFAFSGTIEHVEIIRYGEYACTAYVTFKDAHALETAVLLSGAEIVDQRVCITRWGQSGDESDFWNRPSWKIEEEDGGSTSTHRDAYFVPTTGEAVMMAQDVVRTMLSKGYVLGREALSKAKEIDESHQVSATAAAKVAEMSNKFGLTDKISVGLETVKSVDNRYGVSETTKSAFSAAGRTAAAAATTVVNSSYFSWGALCVSDALAKAAKAAADLGNQASGK</sequence>
<gene>
    <name evidence="3" type="ORF">MKW98_022850</name>
</gene>
<comment type="caution">
    <text evidence="3">The sequence shown here is derived from an EMBL/GenBank/DDBJ whole genome shotgun (WGS) entry which is preliminary data.</text>
</comment>
<protein>
    <recommendedName>
        <fullName evidence="2">RRM domain-containing protein</fullName>
    </recommendedName>
</protein>
<evidence type="ECO:0000313" key="4">
    <source>
        <dbReference type="Proteomes" id="UP001202328"/>
    </source>
</evidence>
<evidence type="ECO:0000256" key="1">
    <source>
        <dbReference type="PROSITE-ProRule" id="PRU00176"/>
    </source>
</evidence>
<dbReference type="EMBL" id="JAJJMB010000061">
    <property type="protein sequence ID" value="KAI3963428.1"/>
    <property type="molecule type" value="Genomic_DNA"/>
</dbReference>
<dbReference type="Proteomes" id="UP001202328">
    <property type="component" value="Unassembled WGS sequence"/>
</dbReference>
<dbReference type="CDD" id="cd12269">
    <property type="entry name" value="RRM_Vip1_like"/>
    <property type="match status" value="1"/>
</dbReference>
<dbReference type="SMART" id="SM00360">
    <property type="entry name" value="RRM"/>
    <property type="match status" value="1"/>
</dbReference>
<accession>A0AAD4TJ93</accession>
<dbReference type="InterPro" id="IPR012677">
    <property type="entry name" value="Nucleotide-bd_a/b_plait_sf"/>
</dbReference>
<evidence type="ECO:0000259" key="2">
    <source>
        <dbReference type="PROSITE" id="PS50102"/>
    </source>
</evidence>
<dbReference type="PROSITE" id="PS50102">
    <property type="entry name" value="RRM"/>
    <property type="match status" value="1"/>
</dbReference>
<evidence type="ECO:0000313" key="3">
    <source>
        <dbReference type="EMBL" id="KAI3963428.1"/>
    </source>
</evidence>
<dbReference type="InterPro" id="IPR034360">
    <property type="entry name" value="Vip1-like_RRM_plant"/>
</dbReference>
<dbReference type="PANTHER" id="PTHR32343">
    <property type="entry name" value="SERINE/ARGININE-RICH SPLICING FACTOR"/>
    <property type="match status" value="1"/>
</dbReference>
<dbReference type="Pfam" id="PF00076">
    <property type="entry name" value="RRM_1"/>
    <property type="match status" value="1"/>
</dbReference>
<dbReference type="SUPFAM" id="SSF54928">
    <property type="entry name" value="RNA-binding domain, RBD"/>
    <property type="match status" value="1"/>
</dbReference>
<dbReference type="GO" id="GO:0003723">
    <property type="term" value="F:RNA binding"/>
    <property type="evidence" value="ECO:0007669"/>
    <property type="project" value="UniProtKB-UniRule"/>
</dbReference>
<dbReference type="InterPro" id="IPR000504">
    <property type="entry name" value="RRM_dom"/>
</dbReference>
<dbReference type="InterPro" id="IPR035979">
    <property type="entry name" value="RBD_domain_sf"/>
</dbReference>
<keyword evidence="1" id="KW-0694">RNA-binding</keyword>
<feature type="domain" description="RRM" evidence="2">
    <location>
        <begin position="63"/>
        <end position="138"/>
    </location>
</feature>
<reference evidence="3" key="1">
    <citation type="submission" date="2022-04" db="EMBL/GenBank/DDBJ databases">
        <title>A functionally conserved STORR gene fusion in Papaver species that diverged 16.8 million years ago.</title>
        <authorList>
            <person name="Catania T."/>
        </authorList>
    </citation>
    <scope>NUCLEOTIDE SEQUENCE</scope>
    <source>
        <strain evidence="3">S-188037</strain>
    </source>
</reference>
<proteinExistence type="predicted"/>